<organism evidence="2 3">
    <name type="scientific">Aldrovandia affinis</name>
    <dbReference type="NCBI Taxonomy" id="143900"/>
    <lineage>
        <taxon>Eukaryota</taxon>
        <taxon>Metazoa</taxon>
        <taxon>Chordata</taxon>
        <taxon>Craniata</taxon>
        <taxon>Vertebrata</taxon>
        <taxon>Euteleostomi</taxon>
        <taxon>Actinopterygii</taxon>
        <taxon>Neopterygii</taxon>
        <taxon>Teleostei</taxon>
        <taxon>Notacanthiformes</taxon>
        <taxon>Halosauridae</taxon>
        <taxon>Aldrovandia</taxon>
    </lineage>
</organism>
<feature type="region of interest" description="Disordered" evidence="1">
    <location>
        <begin position="101"/>
        <end position="141"/>
    </location>
</feature>
<dbReference type="Proteomes" id="UP001221898">
    <property type="component" value="Unassembled WGS sequence"/>
</dbReference>
<feature type="compositionally biased region" description="Low complexity" evidence="1">
    <location>
        <begin position="111"/>
        <end position="127"/>
    </location>
</feature>
<comment type="caution">
    <text evidence="2">The sequence shown here is derived from an EMBL/GenBank/DDBJ whole genome shotgun (WGS) entry which is preliminary data.</text>
</comment>
<feature type="region of interest" description="Disordered" evidence="1">
    <location>
        <begin position="18"/>
        <end position="68"/>
    </location>
</feature>
<protein>
    <submittedName>
        <fullName evidence="2">Uncharacterized protein</fullName>
    </submittedName>
</protein>
<proteinExistence type="predicted"/>
<evidence type="ECO:0000313" key="3">
    <source>
        <dbReference type="Proteomes" id="UP001221898"/>
    </source>
</evidence>
<keyword evidence="3" id="KW-1185">Reference proteome</keyword>
<accession>A0AAD7S3F8</accession>
<feature type="compositionally biased region" description="Low complexity" evidence="1">
    <location>
        <begin position="21"/>
        <end position="30"/>
    </location>
</feature>
<dbReference type="AlphaFoldDB" id="A0AAD7S3F8"/>
<gene>
    <name evidence="2" type="ORF">AAFF_G00036510</name>
</gene>
<feature type="compositionally biased region" description="Polar residues" evidence="1">
    <location>
        <begin position="128"/>
        <end position="141"/>
    </location>
</feature>
<evidence type="ECO:0000256" key="1">
    <source>
        <dbReference type="SAM" id="MobiDB-lite"/>
    </source>
</evidence>
<dbReference type="EMBL" id="JAINUG010000119">
    <property type="protein sequence ID" value="KAJ8395195.1"/>
    <property type="molecule type" value="Genomic_DNA"/>
</dbReference>
<reference evidence="2" key="1">
    <citation type="journal article" date="2023" name="Science">
        <title>Genome structures resolve the early diversification of teleost fishes.</title>
        <authorList>
            <person name="Parey E."/>
            <person name="Louis A."/>
            <person name="Montfort J."/>
            <person name="Bouchez O."/>
            <person name="Roques C."/>
            <person name="Iampietro C."/>
            <person name="Lluch J."/>
            <person name="Castinel A."/>
            <person name="Donnadieu C."/>
            <person name="Desvignes T."/>
            <person name="Floi Bucao C."/>
            <person name="Jouanno E."/>
            <person name="Wen M."/>
            <person name="Mejri S."/>
            <person name="Dirks R."/>
            <person name="Jansen H."/>
            <person name="Henkel C."/>
            <person name="Chen W.J."/>
            <person name="Zahm M."/>
            <person name="Cabau C."/>
            <person name="Klopp C."/>
            <person name="Thompson A.W."/>
            <person name="Robinson-Rechavi M."/>
            <person name="Braasch I."/>
            <person name="Lecointre G."/>
            <person name="Bobe J."/>
            <person name="Postlethwait J.H."/>
            <person name="Berthelot C."/>
            <person name="Roest Crollius H."/>
            <person name="Guiguen Y."/>
        </authorList>
    </citation>
    <scope>NUCLEOTIDE SEQUENCE</scope>
    <source>
        <strain evidence="2">NC1722</strain>
    </source>
</reference>
<name>A0AAD7S3F8_9TELE</name>
<evidence type="ECO:0000313" key="2">
    <source>
        <dbReference type="EMBL" id="KAJ8395195.1"/>
    </source>
</evidence>
<sequence length="141" mass="14862">MFSKPILTQLPCVASFSPEPQQTNQANAAGAAGGRVPGRERHCPAQDGALPWGRRSGHSPGLKLTDTSEACERPDAIPPALMVLSERSDCACPLDPAAARCGQREGGGRGARMCGPAPRRAGAPQRPHYNQLSPNEQDLDL</sequence>